<dbReference type="Gene3D" id="3.10.580.10">
    <property type="entry name" value="CBS-domain"/>
    <property type="match status" value="1"/>
</dbReference>
<dbReference type="PANTHER" id="PTHR43080">
    <property type="entry name" value="CBS DOMAIN-CONTAINING PROTEIN CBSX3, MITOCHONDRIAL"/>
    <property type="match status" value="1"/>
</dbReference>
<comment type="caution">
    <text evidence="4">The sequence shown here is derived from an EMBL/GenBank/DDBJ whole genome shotgun (WGS) entry which is preliminary data.</text>
</comment>
<organism evidence="4 5">
    <name type="scientific">Ferrimonas gelatinilytica</name>
    <dbReference type="NCBI Taxonomy" id="1255257"/>
    <lineage>
        <taxon>Bacteria</taxon>
        <taxon>Pseudomonadati</taxon>
        <taxon>Pseudomonadota</taxon>
        <taxon>Gammaproteobacteria</taxon>
        <taxon>Alteromonadales</taxon>
        <taxon>Ferrimonadaceae</taxon>
        <taxon>Ferrimonas</taxon>
    </lineage>
</organism>
<dbReference type="Proteomes" id="UP001501600">
    <property type="component" value="Unassembled WGS sequence"/>
</dbReference>
<dbReference type="SUPFAM" id="SSF54631">
    <property type="entry name" value="CBS-domain pair"/>
    <property type="match status" value="1"/>
</dbReference>
<evidence type="ECO:0000256" key="2">
    <source>
        <dbReference type="PROSITE-ProRule" id="PRU00703"/>
    </source>
</evidence>
<dbReference type="InterPro" id="IPR044729">
    <property type="entry name" value="CBS_bac"/>
</dbReference>
<sequence>MESVKVRDYMERHPVVLKADMALSNAVEALLAEKQSGAPVVDDEGRLIGFASEKDCLSLMLKSSYHCDLTAKVGEVMRTDVLVVSPEDSVLELAESMLGQKPKIYPVVDEGRLVGMINRTLVLKAVAIHMKVCFRHAV</sequence>
<name>A0ABP9SGQ9_9GAMM</name>
<dbReference type="PANTHER" id="PTHR43080:SF2">
    <property type="entry name" value="CBS DOMAIN-CONTAINING PROTEIN"/>
    <property type="match status" value="1"/>
</dbReference>
<evidence type="ECO:0000256" key="1">
    <source>
        <dbReference type="ARBA" id="ARBA00023122"/>
    </source>
</evidence>
<keyword evidence="1 2" id="KW-0129">CBS domain</keyword>
<dbReference type="PROSITE" id="PS51371">
    <property type="entry name" value="CBS"/>
    <property type="match status" value="2"/>
</dbReference>
<dbReference type="InterPro" id="IPR051257">
    <property type="entry name" value="Diverse_CBS-Domain"/>
</dbReference>
<dbReference type="RefSeq" id="WP_345317912.1">
    <property type="nucleotide sequence ID" value="NZ_BAABLF010000030.1"/>
</dbReference>
<dbReference type="InterPro" id="IPR000644">
    <property type="entry name" value="CBS_dom"/>
</dbReference>
<feature type="domain" description="CBS" evidence="3">
    <location>
        <begin position="10"/>
        <end position="69"/>
    </location>
</feature>
<dbReference type="SMART" id="SM00116">
    <property type="entry name" value="CBS"/>
    <property type="match status" value="2"/>
</dbReference>
<protein>
    <submittedName>
        <fullName evidence="4">CBS domain-containing protein</fullName>
    </submittedName>
</protein>
<evidence type="ECO:0000313" key="5">
    <source>
        <dbReference type="Proteomes" id="UP001501600"/>
    </source>
</evidence>
<feature type="domain" description="CBS" evidence="3">
    <location>
        <begin position="77"/>
        <end position="132"/>
    </location>
</feature>
<evidence type="ECO:0000313" key="4">
    <source>
        <dbReference type="EMBL" id="GAA5194978.1"/>
    </source>
</evidence>
<dbReference type="EMBL" id="BAABLF010000030">
    <property type="protein sequence ID" value="GAA5194978.1"/>
    <property type="molecule type" value="Genomic_DNA"/>
</dbReference>
<evidence type="ECO:0000259" key="3">
    <source>
        <dbReference type="PROSITE" id="PS51371"/>
    </source>
</evidence>
<dbReference type="InterPro" id="IPR046342">
    <property type="entry name" value="CBS_dom_sf"/>
</dbReference>
<accession>A0ABP9SGQ9</accession>
<proteinExistence type="predicted"/>
<reference evidence="5" key="1">
    <citation type="journal article" date="2019" name="Int. J. Syst. Evol. Microbiol.">
        <title>The Global Catalogue of Microorganisms (GCM) 10K type strain sequencing project: providing services to taxonomists for standard genome sequencing and annotation.</title>
        <authorList>
            <consortium name="The Broad Institute Genomics Platform"/>
            <consortium name="The Broad Institute Genome Sequencing Center for Infectious Disease"/>
            <person name="Wu L."/>
            <person name="Ma J."/>
        </authorList>
    </citation>
    <scope>NUCLEOTIDE SEQUENCE [LARGE SCALE GENOMIC DNA]</scope>
    <source>
        <strain evidence="5">JCM 18720</strain>
    </source>
</reference>
<dbReference type="Pfam" id="PF00571">
    <property type="entry name" value="CBS"/>
    <property type="match status" value="2"/>
</dbReference>
<dbReference type="CDD" id="cd04629">
    <property type="entry name" value="CBS_pair_bac"/>
    <property type="match status" value="1"/>
</dbReference>
<keyword evidence="5" id="KW-1185">Reference proteome</keyword>
<gene>
    <name evidence="4" type="ORF">GCM10025772_29200</name>
</gene>